<evidence type="ECO:0000256" key="1">
    <source>
        <dbReference type="ARBA" id="ARBA00022801"/>
    </source>
</evidence>
<dbReference type="PANTHER" id="PTHR43798:SF31">
    <property type="entry name" value="AB HYDROLASE SUPERFAMILY PROTEIN YCLE"/>
    <property type="match status" value="1"/>
</dbReference>
<dbReference type="RefSeq" id="WP_095371949.1">
    <property type="nucleotide sequence ID" value="NZ_CP022983.1"/>
</dbReference>
<evidence type="ECO:0000313" key="2">
    <source>
        <dbReference type="EMBL" id="ASV68379.1"/>
    </source>
</evidence>
<organism evidence="2 3">
    <name type="scientific">Cytobacillus kochii</name>
    <dbReference type="NCBI Taxonomy" id="859143"/>
    <lineage>
        <taxon>Bacteria</taxon>
        <taxon>Bacillati</taxon>
        <taxon>Bacillota</taxon>
        <taxon>Bacilli</taxon>
        <taxon>Bacillales</taxon>
        <taxon>Bacillaceae</taxon>
        <taxon>Cytobacillus</taxon>
    </lineage>
</organism>
<dbReference type="EMBL" id="CP022983">
    <property type="protein sequence ID" value="ASV68379.1"/>
    <property type="molecule type" value="Genomic_DNA"/>
</dbReference>
<gene>
    <name evidence="2" type="ORF">CKF48_14210</name>
</gene>
<dbReference type="KEGG" id="bko:CKF48_14210"/>
<keyword evidence="1" id="KW-0378">Hydrolase</keyword>
<evidence type="ECO:0000313" key="3">
    <source>
        <dbReference type="Proteomes" id="UP000215137"/>
    </source>
</evidence>
<proteinExistence type="predicted"/>
<dbReference type="SUPFAM" id="SSF53474">
    <property type="entry name" value="alpha/beta-Hydrolases"/>
    <property type="match status" value="1"/>
</dbReference>
<keyword evidence="3" id="KW-1185">Reference proteome</keyword>
<reference evidence="2 3" key="1">
    <citation type="submission" date="2017-08" db="EMBL/GenBank/DDBJ databases">
        <title>Complete Genome Sequence of Bacillus kochii Oregon-R-modENCODE STRAIN BDGP4, isolated from Drosophila melanogaster gut.</title>
        <authorList>
            <person name="Wan K.H."/>
            <person name="Yu C."/>
            <person name="Park S."/>
            <person name="Hammonds A.S."/>
            <person name="Booth B.W."/>
            <person name="Celniker S.E."/>
        </authorList>
    </citation>
    <scope>NUCLEOTIDE SEQUENCE [LARGE SCALE GENOMIC DNA]</scope>
    <source>
        <strain evidence="2 3">BDGP4</strain>
    </source>
</reference>
<accession>A0A248TJS3</accession>
<dbReference type="GO" id="GO:0016787">
    <property type="term" value="F:hydrolase activity"/>
    <property type="evidence" value="ECO:0007669"/>
    <property type="project" value="UniProtKB-KW"/>
</dbReference>
<evidence type="ECO:0008006" key="4">
    <source>
        <dbReference type="Google" id="ProtNLM"/>
    </source>
</evidence>
<dbReference type="PANTHER" id="PTHR43798">
    <property type="entry name" value="MONOACYLGLYCEROL LIPASE"/>
    <property type="match status" value="1"/>
</dbReference>
<sequence>MGDGYDARFISIDELVKTSESITFNQLSKSLTNVLHTIDGPFIIIGLSLGGCFALHQSLITNPHLKGMVLSGTPYSLVNGWKIKSIFQLQKYIFKLIPTKVWRKQGIEKSTIIPLYQSMESYDLSHSLHQINIPTLVLVGSKDRINMPTAKELANLIPHAQLQIINNGSHELNTQMPQQFAEEVETFLVNTNLK</sequence>
<protein>
    <recommendedName>
        <fullName evidence="4">Serine aminopeptidase S33 domain-containing protein</fullName>
    </recommendedName>
</protein>
<dbReference type="InterPro" id="IPR029058">
    <property type="entry name" value="AB_hydrolase_fold"/>
</dbReference>
<dbReference type="Proteomes" id="UP000215137">
    <property type="component" value="Chromosome"/>
</dbReference>
<dbReference type="AlphaFoldDB" id="A0A248TJS3"/>
<dbReference type="Gene3D" id="3.40.50.1820">
    <property type="entry name" value="alpha/beta hydrolase"/>
    <property type="match status" value="1"/>
</dbReference>
<dbReference type="InterPro" id="IPR050266">
    <property type="entry name" value="AB_hydrolase_sf"/>
</dbReference>
<name>A0A248TJS3_9BACI</name>
<dbReference type="GO" id="GO:0016020">
    <property type="term" value="C:membrane"/>
    <property type="evidence" value="ECO:0007669"/>
    <property type="project" value="TreeGrafter"/>
</dbReference>